<gene>
    <name evidence="15" type="ORF">AYI70_g8987</name>
</gene>
<dbReference type="AlphaFoldDB" id="A0A1R1XDF9"/>
<evidence type="ECO:0000259" key="14">
    <source>
        <dbReference type="Pfam" id="PF19303"/>
    </source>
</evidence>
<evidence type="ECO:0000256" key="5">
    <source>
        <dbReference type="ARBA" id="ARBA00022598"/>
    </source>
</evidence>
<evidence type="ECO:0000256" key="4">
    <source>
        <dbReference type="ARBA" id="ARBA00022490"/>
    </source>
</evidence>
<sequence>MSTQNIGSITLVINSSEPATGSLPAIAILKIALAFSLNDLEFNISKNSEVKSKFPFWLVLPSGSKLYEPNSVIRFAFNFGALNPSKRFELESLLEWEEKSITSVLETKGEDRLKLISLLNNEVTLRKIGKISNPASIAIFSSVYDTFSNLDNDSKAQFPLFQDWFQGISSLPNFSKAIEIYENNTKKLLARPTPTLKNRIFNKDIEFNYDPSIKVNVKNGERNILITSALPYVNNIPHLGNIIGSVLSADVYARYCRSRGINTLYVCGTDEYGTATETKAIEENMSCQDLCDKYHKIHSDVYKWFNISFDFFGRTTTPLQTEIVQDMFIKCHNNGYTKTESMVQLYCEMCKRFLADRFVEGTCPKCGYDGARGDQCDKCGQLINAIELISPRCKLDGNTPIVRESTHLFLDLEALQPKCEDFVKKSSEKGVWSSNGLTITRSWLNEGLKPRCITRDLKWGVPVPLPGFEEKVFYVWFDACIGYISLTANYTDKWEEWWKNPENVQLYQFMGKDNVPFHTVVFPSTQIATGDSSTMLHHISTTEYLNYESGKFSKSRGVGVFGNSAEETGVAPDIWRYFLLSNRPESSDTQFTWNEFISRNNNELLANMGNFCNRILRFVDASSKYAGILPTPSQEILSAEGSSSHSMISDVNKLLEKYNSFLSSVHIRAALRTAMEISARGNQYLQESKFDNSLFTNSRAECDTVIYVAVNLIYLLSSLFSPYMPVVCDSICEQLNAPTRLIPDTFGMDLLPGHVIGKPAHLFTTIDEGMAEKWRSKYGGSQKEAESK</sequence>
<evidence type="ECO:0000256" key="10">
    <source>
        <dbReference type="ARBA" id="ARBA00030904"/>
    </source>
</evidence>
<evidence type="ECO:0000259" key="13">
    <source>
        <dbReference type="Pfam" id="PF09334"/>
    </source>
</evidence>
<dbReference type="CDD" id="cd00814">
    <property type="entry name" value="MetRS_core"/>
    <property type="match status" value="1"/>
</dbReference>
<evidence type="ECO:0000256" key="11">
    <source>
        <dbReference type="ARBA" id="ARBA00047364"/>
    </source>
</evidence>
<dbReference type="Gene3D" id="2.20.28.20">
    <property type="entry name" value="Methionyl-tRNA synthetase, Zn-domain"/>
    <property type="match status" value="1"/>
</dbReference>
<dbReference type="STRING" id="133412.A0A1R1XDF9"/>
<dbReference type="GO" id="GO:0036464">
    <property type="term" value="C:cytoplasmic ribonucleoprotein granule"/>
    <property type="evidence" value="ECO:0007669"/>
    <property type="project" value="UniProtKB-ARBA"/>
</dbReference>
<dbReference type="InterPro" id="IPR023458">
    <property type="entry name" value="Met-tRNA_ligase_1"/>
</dbReference>
<dbReference type="FunFam" id="2.20.28.20:FF:000001">
    <property type="entry name" value="Methionine--tRNA ligase"/>
    <property type="match status" value="1"/>
</dbReference>
<dbReference type="InterPro" id="IPR041872">
    <property type="entry name" value="Anticodon_Met"/>
</dbReference>
<dbReference type="EMBL" id="LSSN01003878">
    <property type="protein sequence ID" value="OMJ12633.1"/>
    <property type="molecule type" value="Genomic_DNA"/>
</dbReference>
<evidence type="ECO:0000256" key="6">
    <source>
        <dbReference type="ARBA" id="ARBA00022741"/>
    </source>
</evidence>
<reference evidence="15 16" key="1">
    <citation type="submission" date="2017-01" db="EMBL/GenBank/DDBJ databases">
        <authorList>
            <person name="Mah S.A."/>
            <person name="Swanson W.J."/>
            <person name="Moy G.W."/>
            <person name="Vacquier V.D."/>
        </authorList>
    </citation>
    <scope>NUCLEOTIDE SEQUENCE [LARGE SCALE GENOMIC DNA]</scope>
    <source>
        <strain evidence="15 16">GSMNP</strain>
    </source>
</reference>
<dbReference type="InterPro" id="IPR029038">
    <property type="entry name" value="MetRS_Zn"/>
</dbReference>
<evidence type="ECO:0000256" key="2">
    <source>
        <dbReference type="ARBA" id="ARBA00005594"/>
    </source>
</evidence>
<dbReference type="EC" id="6.1.1.10" evidence="3"/>
<keyword evidence="7 12" id="KW-0067">ATP-binding</keyword>
<dbReference type="GO" id="GO:0005829">
    <property type="term" value="C:cytosol"/>
    <property type="evidence" value="ECO:0007669"/>
    <property type="project" value="TreeGrafter"/>
</dbReference>
<evidence type="ECO:0000256" key="8">
    <source>
        <dbReference type="ARBA" id="ARBA00022917"/>
    </source>
</evidence>
<evidence type="ECO:0000256" key="12">
    <source>
        <dbReference type="RuleBase" id="RU363039"/>
    </source>
</evidence>
<comment type="caution">
    <text evidence="15">The sequence shown here is derived from an EMBL/GenBank/DDBJ whole genome shotgun (WGS) entry which is preliminary data.</text>
</comment>
<dbReference type="GO" id="GO:0004825">
    <property type="term" value="F:methionine-tRNA ligase activity"/>
    <property type="evidence" value="ECO:0007669"/>
    <property type="project" value="UniProtKB-EC"/>
</dbReference>
<evidence type="ECO:0000256" key="1">
    <source>
        <dbReference type="ARBA" id="ARBA00004496"/>
    </source>
</evidence>
<dbReference type="SUPFAM" id="SSF47323">
    <property type="entry name" value="Anticodon-binding domain of a subclass of class I aminoacyl-tRNA synthetases"/>
    <property type="match status" value="1"/>
</dbReference>
<dbReference type="GO" id="GO:0006431">
    <property type="term" value="P:methionyl-tRNA aminoacylation"/>
    <property type="evidence" value="ECO:0007669"/>
    <property type="project" value="InterPro"/>
</dbReference>
<dbReference type="SUPFAM" id="SSF52374">
    <property type="entry name" value="Nucleotidylyl transferase"/>
    <property type="match status" value="1"/>
</dbReference>
<dbReference type="PANTHER" id="PTHR45765:SF1">
    <property type="entry name" value="METHIONINE--TRNA LIGASE, CYTOPLASMIC"/>
    <property type="match status" value="1"/>
</dbReference>
<dbReference type="InterPro" id="IPR001412">
    <property type="entry name" value="aa-tRNA-synth_I_CS"/>
</dbReference>
<dbReference type="Gene3D" id="1.10.730.10">
    <property type="entry name" value="Isoleucyl-tRNA Synthetase, Domain 1"/>
    <property type="match status" value="1"/>
</dbReference>
<keyword evidence="9 12" id="KW-0030">Aminoacyl-tRNA synthetase</keyword>
<protein>
    <recommendedName>
        <fullName evidence="3">methionine--tRNA ligase</fullName>
        <ecNumber evidence="3">6.1.1.10</ecNumber>
    </recommendedName>
    <alternativeName>
        <fullName evidence="10">Methionyl-tRNA synthetase</fullName>
    </alternativeName>
</protein>
<keyword evidence="16" id="KW-1185">Reference proteome</keyword>
<dbReference type="NCBIfam" id="TIGR00398">
    <property type="entry name" value="metG"/>
    <property type="match status" value="1"/>
</dbReference>
<evidence type="ECO:0000256" key="3">
    <source>
        <dbReference type="ARBA" id="ARBA00012838"/>
    </source>
</evidence>
<comment type="similarity">
    <text evidence="2 12">Belongs to the class-I aminoacyl-tRNA synthetase family.</text>
</comment>
<evidence type="ECO:0000313" key="15">
    <source>
        <dbReference type="EMBL" id="OMJ12633.1"/>
    </source>
</evidence>
<keyword evidence="4" id="KW-0963">Cytoplasm</keyword>
<dbReference type="OrthoDB" id="5844513at2759"/>
<evidence type="ECO:0000256" key="9">
    <source>
        <dbReference type="ARBA" id="ARBA00023146"/>
    </source>
</evidence>
<feature type="domain" description="Methionyl-tRNA synthetase anticodon-binding" evidence="14">
    <location>
        <begin position="640"/>
        <end position="782"/>
    </location>
</feature>
<dbReference type="PROSITE" id="PS00178">
    <property type="entry name" value="AA_TRNA_LIGASE_I"/>
    <property type="match status" value="1"/>
</dbReference>
<dbReference type="Pfam" id="PF19303">
    <property type="entry name" value="Anticodon_3"/>
    <property type="match status" value="1"/>
</dbReference>
<dbReference type="PANTHER" id="PTHR45765">
    <property type="entry name" value="METHIONINE--TRNA LIGASE"/>
    <property type="match status" value="1"/>
</dbReference>
<dbReference type="GO" id="GO:0005524">
    <property type="term" value="F:ATP binding"/>
    <property type="evidence" value="ECO:0007669"/>
    <property type="project" value="UniProtKB-KW"/>
</dbReference>
<dbReference type="Proteomes" id="UP000187283">
    <property type="component" value="Unassembled WGS sequence"/>
</dbReference>
<comment type="subcellular location">
    <subcellularLocation>
        <location evidence="1">Cytoplasm</location>
    </subcellularLocation>
</comment>
<proteinExistence type="inferred from homology"/>
<dbReference type="Gene3D" id="3.40.50.620">
    <property type="entry name" value="HUPs"/>
    <property type="match status" value="1"/>
</dbReference>
<dbReference type="InterPro" id="IPR033911">
    <property type="entry name" value="MetRS_core"/>
</dbReference>
<dbReference type="PRINTS" id="PR01041">
    <property type="entry name" value="TRNASYNTHMET"/>
</dbReference>
<dbReference type="FunFam" id="1.10.730.10:FF:000037">
    <property type="entry name" value="Methionyl-tRNA synthetase"/>
    <property type="match status" value="1"/>
</dbReference>
<accession>A0A1R1XDF9</accession>
<dbReference type="InterPro" id="IPR014758">
    <property type="entry name" value="Met-tRNA_synth"/>
</dbReference>
<feature type="domain" description="Methionyl/Leucyl tRNA synthetase" evidence="13">
    <location>
        <begin position="224"/>
        <end position="615"/>
    </location>
</feature>
<keyword evidence="8 12" id="KW-0648">Protein biosynthesis</keyword>
<organism evidence="15 16">
    <name type="scientific">Smittium culicis</name>
    <dbReference type="NCBI Taxonomy" id="133412"/>
    <lineage>
        <taxon>Eukaryota</taxon>
        <taxon>Fungi</taxon>
        <taxon>Fungi incertae sedis</taxon>
        <taxon>Zoopagomycota</taxon>
        <taxon>Kickxellomycotina</taxon>
        <taxon>Harpellomycetes</taxon>
        <taxon>Harpellales</taxon>
        <taxon>Legeriomycetaceae</taxon>
        <taxon>Smittium</taxon>
    </lineage>
</organism>
<dbReference type="InterPro" id="IPR009080">
    <property type="entry name" value="tRNAsynth_Ia_anticodon-bd"/>
</dbReference>
<dbReference type="InterPro" id="IPR014729">
    <property type="entry name" value="Rossmann-like_a/b/a_fold"/>
</dbReference>
<dbReference type="InterPro" id="IPR015413">
    <property type="entry name" value="Methionyl/Leucyl_tRNA_Synth"/>
</dbReference>
<dbReference type="Pfam" id="PF09334">
    <property type="entry name" value="tRNA-synt_1g"/>
    <property type="match status" value="1"/>
</dbReference>
<keyword evidence="6 12" id="KW-0547">Nucleotide-binding</keyword>
<comment type="catalytic activity">
    <reaction evidence="11">
        <text>tRNA(Met) + L-methionine + ATP = L-methionyl-tRNA(Met) + AMP + diphosphate</text>
        <dbReference type="Rhea" id="RHEA:13481"/>
        <dbReference type="Rhea" id="RHEA-COMP:9667"/>
        <dbReference type="Rhea" id="RHEA-COMP:9698"/>
        <dbReference type="ChEBI" id="CHEBI:30616"/>
        <dbReference type="ChEBI" id="CHEBI:33019"/>
        <dbReference type="ChEBI" id="CHEBI:57844"/>
        <dbReference type="ChEBI" id="CHEBI:78442"/>
        <dbReference type="ChEBI" id="CHEBI:78530"/>
        <dbReference type="ChEBI" id="CHEBI:456215"/>
        <dbReference type="EC" id="6.1.1.10"/>
    </reaction>
</comment>
<dbReference type="SUPFAM" id="SSF57770">
    <property type="entry name" value="Methionyl-tRNA synthetase (MetRS), Zn-domain"/>
    <property type="match status" value="1"/>
</dbReference>
<name>A0A1R1XDF9_9FUNG</name>
<evidence type="ECO:0000313" key="16">
    <source>
        <dbReference type="Proteomes" id="UP000187283"/>
    </source>
</evidence>
<evidence type="ECO:0000256" key="7">
    <source>
        <dbReference type="ARBA" id="ARBA00022840"/>
    </source>
</evidence>
<keyword evidence="5 12" id="KW-0436">Ligase</keyword>
<dbReference type="CDD" id="cd07957">
    <property type="entry name" value="Anticodon_Ia_Met"/>
    <property type="match status" value="1"/>
</dbReference>
<dbReference type="GO" id="GO:0017102">
    <property type="term" value="C:methionyl glutamyl tRNA synthetase complex"/>
    <property type="evidence" value="ECO:0007669"/>
    <property type="project" value="UniProtKB-ARBA"/>
</dbReference>
<dbReference type="GO" id="GO:0017101">
    <property type="term" value="C:aminoacyl-tRNA synthetase multienzyme complex"/>
    <property type="evidence" value="ECO:0007669"/>
    <property type="project" value="TreeGrafter"/>
</dbReference>